<dbReference type="AlphaFoldDB" id="A0A2P2PK13"/>
<feature type="region of interest" description="Disordered" evidence="1">
    <location>
        <begin position="1"/>
        <end position="24"/>
    </location>
</feature>
<reference evidence="2" key="1">
    <citation type="submission" date="2018-02" db="EMBL/GenBank/DDBJ databases">
        <title>Rhizophora mucronata_Transcriptome.</title>
        <authorList>
            <person name="Meera S.P."/>
            <person name="Sreeshan A."/>
            <person name="Augustine A."/>
        </authorList>
    </citation>
    <scope>NUCLEOTIDE SEQUENCE</scope>
    <source>
        <tissue evidence="2">Leaf</tissue>
    </source>
</reference>
<sequence>MQIKHQQILAKDKTKGLMKRSFTT</sequence>
<protein>
    <submittedName>
        <fullName evidence="2">Uncharacterized protein</fullName>
    </submittedName>
</protein>
<dbReference type="EMBL" id="GGEC01074571">
    <property type="protein sequence ID" value="MBX55055.1"/>
    <property type="molecule type" value="Transcribed_RNA"/>
</dbReference>
<evidence type="ECO:0000256" key="1">
    <source>
        <dbReference type="SAM" id="MobiDB-lite"/>
    </source>
</evidence>
<name>A0A2P2PK13_RHIMU</name>
<evidence type="ECO:0000313" key="2">
    <source>
        <dbReference type="EMBL" id="MBX55055.1"/>
    </source>
</evidence>
<organism evidence="2">
    <name type="scientific">Rhizophora mucronata</name>
    <name type="common">Asiatic mangrove</name>
    <dbReference type="NCBI Taxonomy" id="61149"/>
    <lineage>
        <taxon>Eukaryota</taxon>
        <taxon>Viridiplantae</taxon>
        <taxon>Streptophyta</taxon>
        <taxon>Embryophyta</taxon>
        <taxon>Tracheophyta</taxon>
        <taxon>Spermatophyta</taxon>
        <taxon>Magnoliopsida</taxon>
        <taxon>eudicotyledons</taxon>
        <taxon>Gunneridae</taxon>
        <taxon>Pentapetalae</taxon>
        <taxon>rosids</taxon>
        <taxon>fabids</taxon>
        <taxon>Malpighiales</taxon>
        <taxon>Rhizophoraceae</taxon>
        <taxon>Rhizophora</taxon>
    </lineage>
</organism>
<proteinExistence type="predicted"/>
<accession>A0A2P2PK13</accession>